<dbReference type="PANTHER" id="PTHR46300:SF7">
    <property type="entry name" value="P450, PUTATIVE (EUROFUNG)-RELATED"/>
    <property type="match status" value="1"/>
</dbReference>
<dbReference type="RefSeq" id="XP_007396171.1">
    <property type="nucleotide sequence ID" value="XM_007396109.1"/>
</dbReference>
<evidence type="ECO:0000256" key="10">
    <source>
        <dbReference type="ARBA" id="ARBA00023004"/>
    </source>
</evidence>
<name>K5WA79_PHACS</name>
<comment type="subcellular location">
    <subcellularLocation>
        <location evidence="2">Membrane</location>
        <topology evidence="2">Single-pass membrane protein</topology>
    </subcellularLocation>
</comment>
<keyword evidence="11 14" id="KW-0503">Monooxygenase</keyword>
<dbReference type="InterPro" id="IPR050364">
    <property type="entry name" value="Cytochrome_P450_fung"/>
</dbReference>
<keyword evidence="6" id="KW-0812">Transmembrane</keyword>
<keyword evidence="12" id="KW-0472">Membrane</keyword>
<dbReference type="InParanoid" id="K5WA79"/>
<keyword evidence="9 14" id="KW-0560">Oxidoreductase</keyword>
<comment type="pathway">
    <text evidence="3">Secondary metabolite biosynthesis.</text>
</comment>
<organism evidence="15 16">
    <name type="scientific">Phanerochaete carnosa (strain HHB-10118-sp)</name>
    <name type="common">White-rot fungus</name>
    <name type="synonym">Peniophora carnosa</name>
    <dbReference type="NCBI Taxonomy" id="650164"/>
    <lineage>
        <taxon>Eukaryota</taxon>
        <taxon>Fungi</taxon>
        <taxon>Dikarya</taxon>
        <taxon>Basidiomycota</taxon>
        <taxon>Agaricomycotina</taxon>
        <taxon>Agaricomycetes</taxon>
        <taxon>Polyporales</taxon>
        <taxon>Phanerochaetaceae</taxon>
        <taxon>Phanerochaete</taxon>
    </lineage>
</organism>
<evidence type="ECO:0000256" key="7">
    <source>
        <dbReference type="ARBA" id="ARBA00022723"/>
    </source>
</evidence>
<protein>
    <recommendedName>
        <fullName evidence="17">Cytochrome P450</fullName>
    </recommendedName>
</protein>
<dbReference type="Pfam" id="PF00067">
    <property type="entry name" value="p450"/>
    <property type="match status" value="2"/>
</dbReference>
<dbReference type="SUPFAM" id="SSF48264">
    <property type="entry name" value="Cytochrome P450"/>
    <property type="match status" value="1"/>
</dbReference>
<dbReference type="InterPro" id="IPR017972">
    <property type="entry name" value="Cyt_P450_CS"/>
</dbReference>
<dbReference type="GO" id="GO:0020037">
    <property type="term" value="F:heme binding"/>
    <property type="evidence" value="ECO:0007669"/>
    <property type="project" value="InterPro"/>
</dbReference>
<proteinExistence type="inferred from homology"/>
<comment type="similarity">
    <text evidence="4 14">Belongs to the cytochrome P450 family.</text>
</comment>
<keyword evidence="16" id="KW-1185">Reference proteome</keyword>
<dbReference type="GO" id="GO:0005506">
    <property type="term" value="F:iron ion binding"/>
    <property type="evidence" value="ECO:0007669"/>
    <property type="project" value="InterPro"/>
</dbReference>
<dbReference type="GO" id="GO:0004497">
    <property type="term" value="F:monooxygenase activity"/>
    <property type="evidence" value="ECO:0007669"/>
    <property type="project" value="UniProtKB-KW"/>
</dbReference>
<evidence type="ECO:0000256" key="14">
    <source>
        <dbReference type="RuleBase" id="RU000461"/>
    </source>
</evidence>
<dbReference type="GO" id="GO:0016705">
    <property type="term" value="F:oxidoreductase activity, acting on paired donors, with incorporation or reduction of molecular oxygen"/>
    <property type="evidence" value="ECO:0007669"/>
    <property type="project" value="InterPro"/>
</dbReference>
<evidence type="ECO:0000313" key="15">
    <source>
        <dbReference type="EMBL" id="EKM55864.1"/>
    </source>
</evidence>
<dbReference type="KEGG" id="pco:PHACADRAFT_209375"/>
<keyword evidence="8" id="KW-1133">Transmembrane helix</keyword>
<evidence type="ECO:0000256" key="1">
    <source>
        <dbReference type="ARBA" id="ARBA00001971"/>
    </source>
</evidence>
<evidence type="ECO:0000313" key="16">
    <source>
        <dbReference type="Proteomes" id="UP000008370"/>
    </source>
</evidence>
<evidence type="ECO:0000256" key="6">
    <source>
        <dbReference type="ARBA" id="ARBA00022692"/>
    </source>
</evidence>
<dbReference type="Proteomes" id="UP000008370">
    <property type="component" value="Unassembled WGS sequence"/>
</dbReference>
<evidence type="ECO:0000256" key="5">
    <source>
        <dbReference type="ARBA" id="ARBA00022617"/>
    </source>
</evidence>
<keyword evidence="7 13" id="KW-0479">Metal-binding</keyword>
<evidence type="ECO:0000256" key="3">
    <source>
        <dbReference type="ARBA" id="ARBA00005179"/>
    </source>
</evidence>
<reference evidence="15 16" key="1">
    <citation type="journal article" date="2012" name="BMC Genomics">
        <title>Comparative genomics of the white-rot fungi, Phanerochaete carnosa and P. chrysosporium, to elucidate the genetic basis of the distinct wood types they colonize.</title>
        <authorList>
            <person name="Suzuki H."/>
            <person name="MacDonald J."/>
            <person name="Syed K."/>
            <person name="Salamov A."/>
            <person name="Hori C."/>
            <person name="Aerts A."/>
            <person name="Henrissat B."/>
            <person name="Wiebenga A."/>
            <person name="vanKuyk P.A."/>
            <person name="Barry K."/>
            <person name="Lindquist E."/>
            <person name="LaButti K."/>
            <person name="Lapidus A."/>
            <person name="Lucas S."/>
            <person name="Coutinho P."/>
            <person name="Gong Y."/>
            <person name="Samejima M."/>
            <person name="Mahadevan R."/>
            <person name="Abou-Zaid M."/>
            <person name="de Vries R.P."/>
            <person name="Igarashi K."/>
            <person name="Yadav J.S."/>
            <person name="Grigoriev I.V."/>
            <person name="Master E.R."/>
        </authorList>
    </citation>
    <scope>NUCLEOTIDE SEQUENCE [LARGE SCALE GENOMIC DNA]</scope>
    <source>
        <strain evidence="15 16">HHB-10118-sp</strain>
    </source>
</reference>
<dbReference type="AlphaFoldDB" id="K5WA79"/>
<evidence type="ECO:0000256" key="13">
    <source>
        <dbReference type="PIRSR" id="PIRSR602401-1"/>
    </source>
</evidence>
<dbReference type="Gene3D" id="1.10.630.10">
    <property type="entry name" value="Cytochrome P450"/>
    <property type="match status" value="2"/>
</dbReference>
<sequence>MAGAIILDVVNTFDVRPGDPRIELIEEAMHTSMEIITAGVYLVDLVPILKHLPSWFPRAGFKHQAAKWKTLVDGMYEIPYSQLNTSMREGNAEPCLAATLLSRIEDTEDATDFDNVFMSVTGTIYGAGADTTVAALTTFVLVMTMFSVTQLAVHEGLDRVLSRKRLPEMEDRGSLPRITANLYELLRAILRDTNTYPDPDTLKPERFLNEDRSLRNDVPYPTEAFGFGRRICPGRHFAHDIMWLDITNILAVIKIEHAINVKNGDELALKGEFTPRFISMPKPFKFTPRFPKAETLIQVSAFAD</sequence>
<dbReference type="PANTHER" id="PTHR46300">
    <property type="entry name" value="P450, PUTATIVE (EUROFUNG)-RELATED-RELATED"/>
    <property type="match status" value="1"/>
</dbReference>
<dbReference type="InterPro" id="IPR002401">
    <property type="entry name" value="Cyt_P450_E_grp-I"/>
</dbReference>
<keyword evidence="5 13" id="KW-0349">Heme</keyword>
<dbReference type="EMBL" id="JH930472">
    <property type="protein sequence ID" value="EKM55864.1"/>
    <property type="molecule type" value="Genomic_DNA"/>
</dbReference>
<evidence type="ECO:0000256" key="4">
    <source>
        <dbReference type="ARBA" id="ARBA00010617"/>
    </source>
</evidence>
<dbReference type="PROSITE" id="PS00086">
    <property type="entry name" value="CYTOCHROME_P450"/>
    <property type="match status" value="1"/>
</dbReference>
<evidence type="ECO:0008006" key="17">
    <source>
        <dbReference type="Google" id="ProtNLM"/>
    </source>
</evidence>
<comment type="cofactor">
    <cofactor evidence="1 13">
        <name>heme</name>
        <dbReference type="ChEBI" id="CHEBI:30413"/>
    </cofactor>
</comment>
<dbReference type="PRINTS" id="PR00463">
    <property type="entry name" value="EP450I"/>
</dbReference>
<dbReference type="GO" id="GO:0016020">
    <property type="term" value="C:membrane"/>
    <property type="evidence" value="ECO:0007669"/>
    <property type="project" value="UniProtKB-SubCell"/>
</dbReference>
<evidence type="ECO:0000256" key="2">
    <source>
        <dbReference type="ARBA" id="ARBA00004167"/>
    </source>
</evidence>
<keyword evidence="10 13" id="KW-0408">Iron</keyword>
<dbReference type="OrthoDB" id="1470350at2759"/>
<evidence type="ECO:0000256" key="9">
    <source>
        <dbReference type="ARBA" id="ARBA00023002"/>
    </source>
</evidence>
<dbReference type="GeneID" id="18912835"/>
<evidence type="ECO:0000256" key="8">
    <source>
        <dbReference type="ARBA" id="ARBA00022989"/>
    </source>
</evidence>
<feature type="binding site" description="axial binding residue" evidence="13">
    <location>
        <position position="232"/>
    </location>
    <ligand>
        <name>heme</name>
        <dbReference type="ChEBI" id="CHEBI:30413"/>
    </ligand>
    <ligandPart>
        <name>Fe</name>
        <dbReference type="ChEBI" id="CHEBI:18248"/>
    </ligandPart>
</feature>
<dbReference type="InterPro" id="IPR036396">
    <property type="entry name" value="Cyt_P450_sf"/>
</dbReference>
<dbReference type="HOGENOM" id="CLU_001570_2_3_1"/>
<gene>
    <name evidence="15" type="ORF">PHACADRAFT_209375</name>
</gene>
<accession>K5WA79</accession>
<evidence type="ECO:0000256" key="12">
    <source>
        <dbReference type="ARBA" id="ARBA00023136"/>
    </source>
</evidence>
<evidence type="ECO:0000256" key="11">
    <source>
        <dbReference type="ARBA" id="ARBA00023033"/>
    </source>
</evidence>
<dbReference type="InterPro" id="IPR001128">
    <property type="entry name" value="Cyt_P450"/>
</dbReference>